<evidence type="ECO:0000313" key="4">
    <source>
        <dbReference type="EMBL" id="MBL1073890.1"/>
    </source>
</evidence>
<dbReference type="InterPro" id="IPR055797">
    <property type="entry name" value="DUF7373"/>
</dbReference>
<dbReference type="PROSITE" id="PS51257">
    <property type="entry name" value="PROKAR_LIPOPROTEIN"/>
    <property type="match status" value="1"/>
</dbReference>
<dbReference type="RefSeq" id="WP_201944492.1">
    <property type="nucleotide sequence ID" value="NZ_JAERRJ010000002.1"/>
</dbReference>
<comment type="caution">
    <text evidence="4">The sequence shown here is derived from an EMBL/GenBank/DDBJ whole genome shotgun (WGS) entry which is preliminary data.</text>
</comment>
<name>A0ABS1M1E3_9NOCA</name>
<proteinExistence type="predicted"/>
<organism evidence="4 5">
    <name type="scientific">Nocardia acididurans</name>
    <dbReference type="NCBI Taxonomy" id="2802282"/>
    <lineage>
        <taxon>Bacteria</taxon>
        <taxon>Bacillati</taxon>
        <taxon>Actinomycetota</taxon>
        <taxon>Actinomycetes</taxon>
        <taxon>Mycobacteriales</taxon>
        <taxon>Nocardiaceae</taxon>
        <taxon>Nocardia</taxon>
    </lineage>
</organism>
<feature type="domain" description="DUF7373" evidence="2">
    <location>
        <begin position="56"/>
        <end position="254"/>
    </location>
</feature>
<feature type="chain" id="PRO_5045087451" evidence="1">
    <location>
        <begin position="29"/>
        <end position="416"/>
    </location>
</feature>
<feature type="signal peptide" evidence="1">
    <location>
        <begin position="1"/>
        <end position="28"/>
    </location>
</feature>
<sequence>MTKSMIGRARWRALVPIAVLLTATGCVVQGNPIPDYGDPAELPVGAYSVEPLAAPAGDVEHGRVLESARMADAIVDPVEVDPGLQFAANTYGVTPLPTPGKVRMLLAEPVRAVLEREGMVAGCASNGADRDFGSKRPGVGAAQVLTVIALRFPDAAAAARAARDIDAVDAAVSTENAALSITEYPGAYAHWRPGVPSMAATVADGVFVVTLLIGHTAADTVAMTTLARKTFDAQLPRLREFEPTPVDRLSALPLDPEGMIGRMVPPAPGRWLYPAVVSSTGARTAGWDARIMSVGLVFGRRGAQLWGNRSTVFDEVELIAVNVLNTLYRYPSAVVARRAFLFASQRDAAGTGARIVDAPNDIPDIHCVEDQSRTGDTPRFTCRVQHGRYYAIVVSREEPAVLEKAAAQYGLLINSV</sequence>
<keyword evidence="5" id="KW-1185">Reference proteome</keyword>
<evidence type="ECO:0000259" key="3">
    <source>
        <dbReference type="Pfam" id="PF24092"/>
    </source>
</evidence>
<gene>
    <name evidence="4" type="ORF">JK358_05740</name>
</gene>
<feature type="domain" description="DUF7373" evidence="3">
    <location>
        <begin position="314"/>
        <end position="415"/>
    </location>
</feature>
<keyword evidence="1" id="KW-0732">Signal</keyword>
<evidence type="ECO:0000313" key="5">
    <source>
        <dbReference type="Proteomes" id="UP000602198"/>
    </source>
</evidence>
<protein>
    <submittedName>
        <fullName evidence="4">Uncharacterized protein</fullName>
    </submittedName>
</protein>
<evidence type="ECO:0000256" key="1">
    <source>
        <dbReference type="SAM" id="SignalP"/>
    </source>
</evidence>
<dbReference type="Proteomes" id="UP000602198">
    <property type="component" value="Unassembled WGS sequence"/>
</dbReference>
<accession>A0ABS1M1E3</accession>
<dbReference type="Pfam" id="PF24092">
    <property type="entry name" value="DUF7373_C"/>
    <property type="match status" value="1"/>
</dbReference>
<evidence type="ECO:0000259" key="2">
    <source>
        <dbReference type="Pfam" id="PF24088"/>
    </source>
</evidence>
<reference evidence="4 5" key="1">
    <citation type="submission" date="2021-01" db="EMBL/GenBank/DDBJ databases">
        <title>WGS of actinomycetes isolated from Thailand.</title>
        <authorList>
            <person name="Thawai C."/>
        </authorList>
    </citation>
    <scope>NUCLEOTIDE SEQUENCE [LARGE SCALE GENOMIC DNA]</scope>
    <source>
        <strain evidence="4 5">LPG 2</strain>
    </source>
</reference>
<dbReference type="EMBL" id="JAERRJ010000002">
    <property type="protein sequence ID" value="MBL1073890.1"/>
    <property type="molecule type" value="Genomic_DNA"/>
</dbReference>
<dbReference type="InterPro" id="IPR056463">
    <property type="entry name" value="DUF7373_C"/>
</dbReference>
<dbReference type="Pfam" id="PF24088">
    <property type="entry name" value="DUF7373"/>
    <property type="match status" value="1"/>
</dbReference>